<sequence length="174" mass="18468">MAPSTLISCRGTDFNFQGEYATTTENSGAALTYPFIDGSIAEVAYMAGFDRNSDIVFAASYAPLLNHVSSTQWTPDLITFSPNTAIRSASYHLQQLYSLYKGDFFLRSTTNTIPTPFTPSHTTGTGTILNAPSGTQNTPTSPNAAVPSTSSFTAGKTITYNAPGLSLSVLVVTE</sequence>
<dbReference type="Gene3D" id="3.20.20.80">
    <property type="entry name" value="Glycosidases"/>
    <property type="match status" value="1"/>
</dbReference>
<name>A0A9W8NWY4_9AGAR</name>
<feature type="domain" description="Alpha-L-arabinofuranosidase C-terminal" evidence="3">
    <location>
        <begin position="18"/>
        <end position="166"/>
    </location>
</feature>
<dbReference type="Pfam" id="PF06964">
    <property type="entry name" value="Alpha-L-AF_C"/>
    <property type="match status" value="1"/>
</dbReference>
<dbReference type="EMBL" id="JANVFU010000010">
    <property type="protein sequence ID" value="KAJ3742332.1"/>
    <property type="molecule type" value="Genomic_DNA"/>
</dbReference>
<keyword evidence="5" id="KW-1185">Reference proteome</keyword>
<dbReference type="GO" id="GO:0046373">
    <property type="term" value="P:L-arabinose metabolic process"/>
    <property type="evidence" value="ECO:0007669"/>
    <property type="project" value="InterPro"/>
</dbReference>
<dbReference type="SMART" id="SM00813">
    <property type="entry name" value="Alpha-L-AF_C"/>
    <property type="match status" value="1"/>
</dbReference>
<accession>A0A9W8NWY4</accession>
<evidence type="ECO:0000256" key="1">
    <source>
        <dbReference type="ARBA" id="ARBA00023180"/>
    </source>
</evidence>
<comment type="caution">
    <text evidence="4">The sequence shown here is derived from an EMBL/GenBank/DDBJ whole genome shotgun (WGS) entry which is preliminary data.</text>
</comment>
<reference evidence="4 5" key="1">
    <citation type="journal article" date="2023" name="Proc. Natl. Acad. Sci. U.S.A.">
        <title>A global phylogenomic analysis of the shiitake genus Lentinula.</title>
        <authorList>
            <person name="Sierra-Patev S."/>
            <person name="Min B."/>
            <person name="Naranjo-Ortiz M."/>
            <person name="Looney B."/>
            <person name="Konkel Z."/>
            <person name="Slot J.C."/>
            <person name="Sakamoto Y."/>
            <person name="Steenwyk J.L."/>
            <person name="Rokas A."/>
            <person name="Carro J."/>
            <person name="Camarero S."/>
            <person name="Ferreira P."/>
            <person name="Molpeceres G."/>
            <person name="Ruiz-Duenas F.J."/>
            <person name="Serrano A."/>
            <person name="Henrissat B."/>
            <person name="Drula E."/>
            <person name="Hughes K.W."/>
            <person name="Mata J.L."/>
            <person name="Ishikawa N.K."/>
            <person name="Vargas-Isla R."/>
            <person name="Ushijima S."/>
            <person name="Smith C.A."/>
            <person name="Donoghue J."/>
            <person name="Ahrendt S."/>
            <person name="Andreopoulos W."/>
            <person name="He G."/>
            <person name="LaButti K."/>
            <person name="Lipzen A."/>
            <person name="Ng V."/>
            <person name="Riley R."/>
            <person name="Sandor L."/>
            <person name="Barry K."/>
            <person name="Martinez A.T."/>
            <person name="Xiao Y."/>
            <person name="Gibbons J.G."/>
            <person name="Terashima K."/>
            <person name="Grigoriev I.V."/>
            <person name="Hibbett D."/>
        </authorList>
    </citation>
    <scope>NUCLEOTIDE SEQUENCE [LARGE SCALE GENOMIC DNA]</scope>
    <source>
        <strain evidence="4 5">TFB7810</strain>
    </source>
</reference>
<feature type="region of interest" description="Disordered" evidence="2">
    <location>
        <begin position="116"/>
        <end position="148"/>
    </location>
</feature>
<gene>
    <name evidence="4" type="ORF">DFH05DRAFT_203090</name>
</gene>
<dbReference type="PANTHER" id="PTHR31776">
    <property type="entry name" value="ALPHA-L-ARABINOFURANOSIDASE 1"/>
    <property type="match status" value="1"/>
</dbReference>
<evidence type="ECO:0000313" key="4">
    <source>
        <dbReference type="EMBL" id="KAJ3742332.1"/>
    </source>
</evidence>
<proteinExistence type="predicted"/>
<organism evidence="4 5">
    <name type="scientific">Lentinula detonsa</name>
    <dbReference type="NCBI Taxonomy" id="2804962"/>
    <lineage>
        <taxon>Eukaryota</taxon>
        <taxon>Fungi</taxon>
        <taxon>Dikarya</taxon>
        <taxon>Basidiomycota</taxon>
        <taxon>Agaricomycotina</taxon>
        <taxon>Agaricomycetes</taxon>
        <taxon>Agaricomycetidae</taxon>
        <taxon>Agaricales</taxon>
        <taxon>Marasmiineae</taxon>
        <taxon>Omphalotaceae</taxon>
        <taxon>Lentinula</taxon>
    </lineage>
</organism>
<dbReference type="PANTHER" id="PTHR31776:SF0">
    <property type="entry name" value="ALPHA-L-ARABINOFURANOSIDASE 1"/>
    <property type="match status" value="1"/>
</dbReference>
<dbReference type="Proteomes" id="UP001142393">
    <property type="component" value="Unassembled WGS sequence"/>
</dbReference>
<evidence type="ECO:0000313" key="5">
    <source>
        <dbReference type="Proteomes" id="UP001142393"/>
    </source>
</evidence>
<protein>
    <submittedName>
        <fullName evidence="4">Alpha-L-arabinofuranosidase C-terminus-domain-containing protein</fullName>
    </submittedName>
</protein>
<evidence type="ECO:0000256" key="2">
    <source>
        <dbReference type="SAM" id="MobiDB-lite"/>
    </source>
</evidence>
<dbReference type="InterPro" id="IPR051563">
    <property type="entry name" value="Glycosyl_Hydrolase_51"/>
</dbReference>
<dbReference type="GO" id="GO:0046556">
    <property type="term" value="F:alpha-L-arabinofuranosidase activity"/>
    <property type="evidence" value="ECO:0007669"/>
    <property type="project" value="InterPro"/>
</dbReference>
<keyword evidence="1" id="KW-0325">Glycoprotein</keyword>
<dbReference type="AlphaFoldDB" id="A0A9W8NWY4"/>
<evidence type="ECO:0000259" key="3">
    <source>
        <dbReference type="SMART" id="SM00813"/>
    </source>
</evidence>
<dbReference type="InterPro" id="IPR010720">
    <property type="entry name" value="Alpha-L-AF_C"/>
</dbReference>